<dbReference type="EMBL" id="BAAAUG010000046">
    <property type="protein sequence ID" value="GAA3107006.1"/>
    <property type="molecule type" value="Genomic_DNA"/>
</dbReference>
<sequence length="102" mass="11140">MNIRSERWFRTCVQEVRLLSCTPAPDEAVALAAQTGSLGPITQFLEAWAVTIEIARMPASAARLRAAEYTAQATDRDEPAWRAAMDEIRELHIAAGKALADG</sequence>
<gene>
    <name evidence="1" type="ORF">GCM10010449_32450</name>
</gene>
<protein>
    <submittedName>
        <fullName evidence="1">Uncharacterized protein</fullName>
    </submittedName>
</protein>
<dbReference type="Proteomes" id="UP001501637">
    <property type="component" value="Unassembled WGS sequence"/>
</dbReference>
<accession>A0ABP6MEU7</accession>
<keyword evidence="2" id="KW-1185">Reference proteome</keyword>
<comment type="caution">
    <text evidence="1">The sequence shown here is derived from an EMBL/GenBank/DDBJ whole genome shotgun (WGS) entry which is preliminary data.</text>
</comment>
<dbReference type="RefSeq" id="WP_344521647.1">
    <property type="nucleotide sequence ID" value="NZ_BAAAUG010000046.1"/>
</dbReference>
<evidence type="ECO:0000313" key="2">
    <source>
        <dbReference type="Proteomes" id="UP001501637"/>
    </source>
</evidence>
<name>A0ABP6MEU7_9ACTN</name>
<proteinExistence type="predicted"/>
<evidence type="ECO:0000313" key="1">
    <source>
        <dbReference type="EMBL" id="GAA3107006.1"/>
    </source>
</evidence>
<reference evidence="2" key="1">
    <citation type="journal article" date="2019" name="Int. J. Syst. Evol. Microbiol.">
        <title>The Global Catalogue of Microorganisms (GCM) 10K type strain sequencing project: providing services to taxonomists for standard genome sequencing and annotation.</title>
        <authorList>
            <consortium name="The Broad Institute Genomics Platform"/>
            <consortium name="The Broad Institute Genome Sequencing Center for Infectious Disease"/>
            <person name="Wu L."/>
            <person name="Ma J."/>
        </authorList>
    </citation>
    <scope>NUCLEOTIDE SEQUENCE [LARGE SCALE GENOMIC DNA]</scope>
    <source>
        <strain evidence="2">JCM 9092</strain>
    </source>
</reference>
<organism evidence="1 2">
    <name type="scientific">Streptomyces rectiviolaceus</name>
    <dbReference type="NCBI Taxonomy" id="332591"/>
    <lineage>
        <taxon>Bacteria</taxon>
        <taxon>Bacillati</taxon>
        <taxon>Actinomycetota</taxon>
        <taxon>Actinomycetes</taxon>
        <taxon>Kitasatosporales</taxon>
        <taxon>Streptomycetaceae</taxon>
        <taxon>Streptomyces</taxon>
    </lineage>
</organism>